<gene>
    <name evidence="4" type="ORF">QBC46DRAFT_411835</name>
</gene>
<organism evidence="4 5">
    <name type="scientific">Diplogelasinospora grovesii</name>
    <dbReference type="NCBI Taxonomy" id="303347"/>
    <lineage>
        <taxon>Eukaryota</taxon>
        <taxon>Fungi</taxon>
        <taxon>Dikarya</taxon>
        <taxon>Ascomycota</taxon>
        <taxon>Pezizomycotina</taxon>
        <taxon>Sordariomycetes</taxon>
        <taxon>Sordariomycetidae</taxon>
        <taxon>Sordariales</taxon>
        <taxon>Diplogelasinosporaceae</taxon>
        <taxon>Diplogelasinospora</taxon>
    </lineage>
</organism>
<evidence type="ECO:0000259" key="3">
    <source>
        <dbReference type="PROSITE" id="PS51188"/>
    </source>
</evidence>
<protein>
    <recommendedName>
        <fullName evidence="3">CR-type domain-containing protein</fullName>
    </recommendedName>
</protein>
<keyword evidence="1" id="KW-0863">Zinc-finger</keyword>
<dbReference type="Gene3D" id="2.10.230.10">
    <property type="entry name" value="Heat shock protein DnaJ, cysteine-rich domain"/>
    <property type="match status" value="1"/>
</dbReference>
<dbReference type="Proteomes" id="UP001303473">
    <property type="component" value="Unassembled WGS sequence"/>
</dbReference>
<dbReference type="SUPFAM" id="SSF57938">
    <property type="entry name" value="DnaJ/Hsp40 cysteine-rich domain"/>
    <property type="match status" value="1"/>
</dbReference>
<comment type="caution">
    <text evidence="4">The sequence shown here is derived from an EMBL/GenBank/DDBJ whole genome shotgun (WGS) entry which is preliminary data.</text>
</comment>
<dbReference type="EMBL" id="MU853875">
    <property type="protein sequence ID" value="KAK3936691.1"/>
    <property type="molecule type" value="Genomic_DNA"/>
</dbReference>
<dbReference type="GO" id="GO:0031072">
    <property type="term" value="F:heat shock protein binding"/>
    <property type="evidence" value="ECO:0007669"/>
    <property type="project" value="InterPro"/>
</dbReference>
<feature type="region of interest" description="Disordered" evidence="2">
    <location>
        <begin position="1"/>
        <end position="38"/>
    </location>
</feature>
<keyword evidence="5" id="KW-1185">Reference proteome</keyword>
<feature type="compositionally biased region" description="Low complexity" evidence="2">
    <location>
        <begin position="1"/>
        <end position="15"/>
    </location>
</feature>
<name>A0AAN6N034_9PEZI</name>
<dbReference type="AlphaFoldDB" id="A0AAN6N034"/>
<dbReference type="InterPro" id="IPR036410">
    <property type="entry name" value="HSP_DnaJ_Cys-rich_dom_sf"/>
</dbReference>
<dbReference type="GO" id="GO:0008270">
    <property type="term" value="F:zinc ion binding"/>
    <property type="evidence" value="ECO:0007669"/>
    <property type="project" value="UniProtKB-KW"/>
</dbReference>
<evidence type="ECO:0000313" key="4">
    <source>
        <dbReference type="EMBL" id="KAK3936691.1"/>
    </source>
</evidence>
<evidence type="ECO:0000256" key="1">
    <source>
        <dbReference type="PROSITE-ProRule" id="PRU00546"/>
    </source>
</evidence>
<evidence type="ECO:0000313" key="5">
    <source>
        <dbReference type="Proteomes" id="UP001303473"/>
    </source>
</evidence>
<dbReference type="InterPro" id="IPR001305">
    <property type="entry name" value="HSP_DnaJ_Cys-rich_dom"/>
</dbReference>
<dbReference type="PROSITE" id="PS51188">
    <property type="entry name" value="ZF_CR"/>
    <property type="match status" value="1"/>
</dbReference>
<dbReference type="GO" id="GO:0051082">
    <property type="term" value="F:unfolded protein binding"/>
    <property type="evidence" value="ECO:0007669"/>
    <property type="project" value="InterPro"/>
</dbReference>
<feature type="domain" description="CR-type" evidence="3">
    <location>
        <begin position="26"/>
        <end position="109"/>
    </location>
</feature>
<keyword evidence="1" id="KW-0479">Metal-binding</keyword>
<sequence length="124" mass="14188">MSSFFSRSNRSSGSSSRHRHGGRSSGSSEEDQLRPDPGCEYCHGRGTYRRRIRVRRTCLTCNGSGLSPTNYSRGYCCRDSRCSRCHGEYIYNIQNPCGQCDGNGYRMERSNRTEEVQCDCYGYY</sequence>
<reference evidence="5" key="1">
    <citation type="journal article" date="2023" name="Mol. Phylogenet. Evol.">
        <title>Genome-scale phylogeny and comparative genomics of the fungal order Sordariales.</title>
        <authorList>
            <person name="Hensen N."/>
            <person name="Bonometti L."/>
            <person name="Westerberg I."/>
            <person name="Brannstrom I.O."/>
            <person name="Guillou S."/>
            <person name="Cros-Aarteil S."/>
            <person name="Calhoun S."/>
            <person name="Haridas S."/>
            <person name="Kuo A."/>
            <person name="Mondo S."/>
            <person name="Pangilinan J."/>
            <person name="Riley R."/>
            <person name="LaButti K."/>
            <person name="Andreopoulos B."/>
            <person name="Lipzen A."/>
            <person name="Chen C."/>
            <person name="Yan M."/>
            <person name="Daum C."/>
            <person name="Ng V."/>
            <person name="Clum A."/>
            <person name="Steindorff A."/>
            <person name="Ohm R.A."/>
            <person name="Martin F."/>
            <person name="Silar P."/>
            <person name="Natvig D.O."/>
            <person name="Lalanne C."/>
            <person name="Gautier V."/>
            <person name="Ament-Velasquez S.L."/>
            <person name="Kruys A."/>
            <person name="Hutchinson M.I."/>
            <person name="Powell A.J."/>
            <person name="Barry K."/>
            <person name="Miller A.N."/>
            <person name="Grigoriev I.V."/>
            <person name="Debuchy R."/>
            <person name="Gladieux P."/>
            <person name="Hiltunen Thoren M."/>
            <person name="Johannesson H."/>
        </authorList>
    </citation>
    <scope>NUCLEOTIDE SEQUENCE [LARGE SCALE GENOMIC DNA]</scope>
    <source>
        <strain evidence="5">CBS 340.73</strain>
    </source>
</reference>
<accession>A0AAN6N034</accession>
<feature type="zinc finger region" description="CR-type" evidence="1">
    <location>
        <begin position="26"/>
        <end position="109"/>
    </location>
</feature>
<dbReference type="Gene3D" id="2.60.260.20">
    <property type="entry name" value="Urease metallochaperone UreE, N-terminal domain"/>
    <property type="match status" value="1"/>
</dbReference>
<keyword evidence="1" id="KW-0862">Zinc</keyword>
<evidence type="ECO:0000256" key="2">
    <source>
        <dbReference type="SAM" id="MobiDB-lite"/>
    </source>
</evidence>
<proteinExistence type="predicted"/>